<dbReference type="PANTHER" id="PTHR10996:SF283">
    <property type="entry name" value="GLYOXYLATE_HYDROXYPYRUVATE REDUCTASE B"/>
    <property type="match status" value="1"/>
</dbReference>
<dbReference type="InterPro" id="IPR036291">
    <property type="entry name" value="NAD(P)-bd_dom_sf"/>
</dbReference>
<dbReference type="Gene3D" id="3.40.50.720">
    <property type="entry name" value="NAD(P)-binding Rossmann-like Domain"/>
    <property type="match status" value="2"/>
</dbReference>
<dbReference type="InterPro" id="IPR006140">
    <property type="entry name" value="D-isomer_DH_NAD-bd"/>
</dbReference>
<dbReference type="STRING" id="368603.AYY16_00810"/>
<dbReference type="CDD" id="cd05301">
    <property type="entry name" value="GDH"/>
    <property type="match status" value="1"/>
</dbReference>
<dbReference type="GO" id="GO:0016618">
    <property type="term" value="F:hydroxypyruvate reductase [NAD(P)H] activity"/>
    <property type="evidence" value="ECO:0007669"/>
    <property type="project" value="UniProtKB-EC"/>
</dbReference>
<evidence type="ECO:0000256" key="9">
    <source>
        <dbReference type="ARBA" id="ARBA00066674"/>
    </source>
</evidence>
<evidence type="ECO:0000256" key="4">
    <source>
        <dbReference type="ARBA" id="ARBA00051801"/>
    </source>
</evidence>
<reference evidence="14 15" key="1">
    <citation type="submission" date="2016-06" db="EMBL/GenBank/DDBJ databases">
        <authorList>
            <person name="Kjaerup R.B."/>
            <person name="Dalgaard T.S."/>
            <person name="Juul-Madsen H.R."/>
        </authorList>
    </citation>
    <scope>NUCLEOTIDE SEQUENCE [LARGE SCALE GENOMIC DNA]</scope>
    <source>
        <strain evidence="14 15">GCSL-Mp3</strain>
    </source>
</reference>
<dbReference type="GO" id="GO:0051287">
    <property type="term" value="F:NAD binding"/>
    <property type="evidence" value="ECO:0007669"/>
    <property type="project" value="InterPro"/>
</dbReference>
<comment type="catalytic activity">
    <reaction evidence="5">
        <text>(R)-glycerate + NADP(+) = 3-hydroxypyruvate + NADPH + H(+)</text>
        <dbReference type="Rhea" id="RHEA:18657"/>
        <dbReference type="ChEBI" id="CHEBI:15378"/>
        <dbReference type="ChEBI" id="CHEBI:16659"/>
        <dbReference type="ChEBI" id="CHEBI:17180"/>
        <dbReference type="ChEBI" id="CHEBI:57783"/>
        <dbReference type="ChEBI" id="CHEBI:58349"/>
        <dbReference type="EC" id="1.1.1.81"/>
    </reaction>
</comment>
<evidence type="ECO:0000256" key="10">
    <source>
        <dbReference type="ARBA" id="ARBA00073362"/>
    </source>
</evidence>
<evidence type="ECO:0000313" key="14">
    <source>
        <dbReference type="EMBL" id="OBU02109.1"/>
    </source>
</evidence>
<comment type="catalytic activity">
    <reaction evidence="4">
        <text>(R)-glycerate + NAD(+) = 3-hydroxypyruvate + NADH + H(+)</text>
        <dbReference type="Rhea" id="RHEA:17905"/>
        <dbReference type="ChEBI" id="CHEBI:15378"/>
        <dbReference type="ChEBI" id="CHEBI:16659"/>
        <dbReference type="ChEBI" id="CHEBI:17180"/>
        <dbReference type="ChEBI" id="CHEBI:57540"/>
        <dbReference type="ChEBI" id="CHEBI:57945"/>
        <dbReference type="EC" id="1.1.1.81"/>
    </reaction>
</comment>
<dbReference type="Proteomes" id="UP000092247">
    <property type="component" value="Unassembled WGS sequence"/>
</dbReference>
<evidence type="ECO:0000256" key="7">
    <source>
        <dbReference type="ARBA" id="ARBA00061278"/>
    </source>
</evidence>
<dbReference type="AlphaFoldDB" id="A0A1B8GZ67"/>
<dbReference type="RefSeq" id="WP_067427125.1">
    <property type="nucleotide sequence ID" value="NZ_LZEX01000046.1"/>
</dbReference>
<evidence type="ECO:0000256" key="8">
    <source>
        <dbReference type="ARBA" id="ARBA00066661"/>
    </source>
</evidence>
<dbReference type="PROSITE" id="PS00671">
    <property type="entry name" value="D_2_HYDROXYACID_DH_3"/>
    <property type="match status" value="1"/>
</dbReference>
<dbReference type="GO" id="GO:0030267">
    <property type="term" value="F:glyoxylate reductase (NADPH) activity"/>
    <property type="evidence" value="ECO:0007669"/>
    <property type="project" value="UniProtKB-EC"/>
</dbReference>
<evidence type="ECO:0000256" key="6">
    <source>
        <dbReference type="ARBA" id="ARBA00052769"/>
    </source>
</evidence>
<comment type="caution">
    <text evidence="14">The sequence shown here is derived from an EMBL/GenBank/DDBJ whole genome shotgun (WGS) entry which is preliminary data.</text>
</comment>
<feature type="domain" description="D-isomer specific 2-hydroxyacid dehydrogenase catalytic" evidence="12">
    <location>
        <begin position="5"/>
        <end position="319"/>
    </location>
</feature>
<evidence type="ECO:0000256" key="11">
    <source>
        <dbReference type="RuleBase" id="RU003719"/>
    </source>
</evidence>
<dbReference type="EMBL" id="LZEX01000046">
    <property type="protein sequence ID" value="OBU02109.1"/>
    <property type="molecule type" value="Genomic_DNA"/>
</dbReference>
<dbReference type="Pfam" id="PF02826">
    <property type="entry name" value="2-Hacid_dh_C"/>
    <property type="match status" value="1"/>
</dbReference>
<dbReference type="SUPFAM" id="SSF52283">
    <property type="entry name" value="Formate/glycerate dehydrogenase catalytic domain-like"/>
    <property type="match status" value="1"/>
</dbReference>
<evidence type="ECO:0000256" key="2">
    <source>
        <dbReference type="ARBA" id="ARBA00023002"/>
    </source>
</evidence>
<dbReference type="PANTHER" id="PTHR10996">
    <property type="entry name" value="2-HYDROXYACID DEHYDROGENASE-RELATED"/>
    <property type="match status" value="1"/>
</dbReference>
<feature type="domain" description="D-isomer specific 2-hydroxyacid dehydrogenase NAD-binding" evidence="13">
    <location>
        <begin position="108"/>
        <end position="287"/>
    </location>
</feature>
<comment type="similarity">
    <text evidence="7">Belongs to the D-isomer specific 2-hydroxyacid dehydrogenase family. GhrB subfamily.</text>
</comment>
<dbReference type="NCBIfam" id="NF011938">
    <property type="entry name" value="PRK15409.1"/>
    <property type="match status" value="1"/>
</dbReference>
<evidence type="ECO:0000259" key="13">
    <source>
        <dbReference type="Pfam" id="PF02826"/>
    </source>
</evidence>
<dbReference type="FunFam" id="3.40.50.720:FF:000026">
    <property type="entry name" value="Glyoxylate/hydroxypyruvate reductase B"/>
    <property type="match status" value="1"/>
</dbReference>
<comment type="catalytic activity">
    <reaction evidence="6">
        <text>glycolate + NADP(+) = glyoxylate + NADPH + H(+)</text>
        <dbReference type="Rhea" id="RHEA:10992"/>
        <dbReference type="ChEBI" id="CHEBI:15378"/>
        <dbReference type="ChEBI" id="CHEBI:29805"/>
        <dbReference type="ChEBI" id="CHEBI:36655"/>
        <dbReference type="ChEBI" id="CHEBI:57783"/>
        <dbReference type="ChEBI" id="CHEBI:58349"/>
        <dbReference type="EC" id="1.1.1.79"/>
    </reaction>
</comment>
<dbReference type="SUPFAM" id="SSF51735">
    <property type="entry name" value="NAD(P)-binding Rossmann-fold domains"/>
    <property type="match status" value="1"/>
</dbReference>
<evidence type="ECO:0000256" key="1">
    <source>
        <dbReference type="ARBA" id="ARBA00022857"/>
    </source>
</evidence>
<dbReference type="Pfam" id="PF00389">
    <property type="entry name" value="2-Hacid_dh"/>
    <property type="match status" value="1"/>
</dbReference>
<proteinExistence type="inferred from homology"/>
<accession>A0A1B8GZ67</accession>
<dbReference type="InterPro" id="IPR029753">
    <property type="entry name" value="D-isomer_DH_CS"/>
</dbReference>
<dbReference type="InterPro" id="IPR006139">
    <property type="entry name" value="D-isomer_2_OHA_DH_cat_dom"/>
</dbReference>
<keyword evidence="1" id="KW-0521">NADP</keyword>
<dbReference type="InterPro" id="IPR050223">
    <property type="entry name" value="D-isomer_2-hydroxyacid_DH"/>
</dbReference>
<dbReference type="GO" id="GO:0005829">
    <property type="term" value="C:cytosol"/>
    <property type="evidence" value="ECO:0007669"/>
    <property type="project" value="TreeGrafter"/>
</dbReference>
<gene>
    <name evidence="14" type="ORF">AYY17_13975</name>
</gene>
<evidence type="ECO:0000256" key="3">
    <source>
        <dbReference type="ARBA" id="ARBA00023027"/>
    </source>
</evidence>
<evidence type="ECO:0000259" key="12">
    <source>
        <dbReference type="Pfam" id="PF00389"/>
    </source>
</evidence>
<protein>
    <recommendedName>
        <fullName evidence="10">Glyoxylate/hydroxypyruvate reductase B</fullName>
        <ecNumber evidence="8">1.1.1.79</ecNumber>
        <ecNumber evidence="9">1.1.1.81</ecNumber>
    </recommendedName>
</protein>
<keyword evidence="3" id="KW-0520">NAD</keyword>
<keyword evidence="2 11" id="KW-0560">Oxidoreductase</keyword>
<organism evidence="14 15">
    <name type="scientific">Morganella psychrotolerans</name>
    <dbReference type="NCBI Taxonomy" id="368603"/>
    <lineage>
        <taxon>Bacteria</taxon>
        <taxon>Pseudomonadati</taxon>
        <taxon>Pseudomonadota</taxon>
        <taxon>Gammaproteobacteria</taxon>
        <taxon>Enterobacterales</taxon>
        <taxon>Morganellaceae</taxon>
        <taxon>Morganella</taxon>
    </lineage>
</organism>
<evidence type="ECO:0000256" key="5">
    <source>
        <dbReference type="ARBA" id="ARBA00052239"/>
    </source>
</evidence>
<evidence type="ECO:0000313" key="15">
    <source>
        <dbReference type="Proteomes" id="UP000092247"/>
    </source>
</evidence>
<dbReference type="EC" id="1.1.1.81" evidence="9"/>
<dbReference type="EC" id="1.1.1.79" evidence="8"/>
<name>A0A1B8GZ67_9GAMM</name>
<sequence length="325" mass="35671">MKPSVVVYRDVPDDLLARLSAECDVHRVPEIDPYIDPSVKPLLAQADAILGSGGKIDARFLAMAPKLRVASTITVGYDNFDVTALSEHNVVLMHTPDVLTETVADATMALVLATARRMIISSERVKRGEWTQSITPDWYGCDVHHKTMGIVGMGRIGDALARRAHCGFGMNILYHARSRHEKTENAYQAQYRSLDALLSESDFVCITLPLTKETHHLFGREQFEKMKRSAILVNIGRGAVIDEAALAQALTDKTILAAGLDVFEQEPLSPDSPLLSLPNVVLMPHIGSATHETRYAMAACAVDNVIRALNRNVSQNCVNPQALQH</sequence>